<name>A0A9P4V2W3_9PLEO</name>
<feature type="region of interest" description="Disordered" evidence="1">
    <location>
        <begin position="138"/>
        <end position="206"/>
    </location>
</feature>
<feature type="region of interest" description="Disordered" evidence="1">
    <location>
        <begin position="73"/>
        <end position="116"/>
    </location>
</feature>
<keyword evidence="3" id="KW-1185">Reference proteome</keyword>
<reference evidence="2" key="1">
    <citation type="journal article" date="2020" name="Stud. Mycol.">
        <title>101 Dothideomycetes genomes: a test case for predicting lifestyles and emergence of pathogens.</title>
        <authorList>
            <person name="Haridas S."/>
            <person name="Albert R."/>
            <person name="Binder M."/>
            <person name="Bloem J."/>
            <person name="Labutti K."/>
            <person name="Salamov A."/>
            <person name="Andreopoulos B."/>
            <person name="Baker S."/>
            <person name="Barry K."/>
            <person name="Bills G."/>
            <person name="Bluhm B."/>
            <person name="Cannon C."/>
            <person name="Castanera R."/>
            <person name="Culley D."/>
            <person name="Daum C."/>
            <person name="Ezra D."/>
            <person name="Gonzalez J."/>
            <person name="Henrissat B."/>
            <person name="Kuo A."/>
            <person name="Liang C."/>
            <person name="Lipzen A."/>
            <person name="Lutzoni F."/>
            <person name="Magnuson J."/>
            <person name="Mondo S."/>
            <person name="Nolan M."/>
            <person name="Ohm R."/>
            <person name="Pangilinan J."/>
            <person name="Park H.-J."/>
            <person name="Ramirez L."/>
            <person name="Alfaro M."/>
            <person name="Sun H."/>
            <person name="Tritt A."/>
            <person name="Yoshinaga Y."/>
            <person name="Zwiers L.-H."/>
            <person name="Turgeon B."/>
            <person name="Goodwin S."/>
            <person name="Spatafora J."/>
            <person name="Crous P."/>
            <person name="Grigoriev I."/>
        </authorList>
    </citation>
    <scope>NUCLEOTIDE SEQUENCE</scope>
    <source>
        <strain evidence="2">CBS 125425</strain>
    </source>
</reference>
<evidence type="ECO:0000313" key="2">
    <source>
        <dbReference type="EMBL" id="KAF2734686.1"/>
    </source>
</evidence>
<accession>A0A9P4V2W3</accession>
<organism evidence="2 3">
    <name type="scientific">Polyplosphaeria fusca</name>
    <dbReference type="NCBI Taxonomy" id="682080"/>
    <lineage>
        <taxon>Eukaryota</taxon>
        <taxon>Fungi</taxon>
        <taxon>Dikarya</taxon>
        <taxon>Ascomycota</taxon>
        <taxon>Pezizomycotina</taxon>
        <taxon>Dothideomycetes</taxon>
        <taxon>Pleosporomycetidae</taxon>
        <taxon>Pleosporales</taxon>
        <taxon>Tetraplosphaeriaceae</taxon>
        <taxon>Polyplosphaeria</taxon>
    </lineage>
</organism>
<proteinExistence type="predicted"/>
<gene>
    <name evidence="2" type="ORF">EJ04DRAFT_523516</name>
</gene>
<comment type="caution">
    <text evidence="2">The sequence shown here is derived from an EMBL/GenBank/DDBJ whole genome shotgun (WGS) entry which is preliminary data.</text>
</comment>
<dbReference type="Proteomes" id="UP000799444">
    <property type="component" value="Unassembled WGS sequence"/>
</dbReference>
<feature type="compositionally biased region" description="Basic and acidic residues" evidence="1">
    <location>
        <begin position="93"/>
        <end position="109"/>
    </location>
</feature>
<feature type="compositionally biased region" description="Gly residues" evidence="1">
    <location>
        <begin position="181"/>
        <end position="197"/>
    </location>
</feature>
<evidence type="ECO:0000313" key="3">
    <source>
        <dbReference type="Proteomes" id="UP000799444"/>
    </source>
</evidence>
<protein>
    <submittedName>
        <fullName evidence="2">Uncharacterized protein</fullName>
    </submittedName>
</protein>
<evidence type="ECO:0000256" key="1">
    <source>
        <dbReference type="SAM" id="MobiDB-lite"/>
    </source>
</evidence>
<sequence>MQGHGDDSHGRSMFVVERVETKCVLCTVSEATLIHGRRTDLDWYFRSSAALPTPLRKGTVSLVCKSQHADCRPRSRKSRTHVCQSAGRPRMRPLSDGHGLDVGPRDPARAHSPGSAAVMWPSKVGPSLAMGHAGRAVQAGCGGQAKPSAYGKLHSQPSRHIRAAGAGPKQDRLRRSPGRGRMSGSGWEGFFGVGGHGGKNRPRSLI</sequence>
<dbReference type="AlphaFoldDB" id="A0A9P4V2W3"/>
<dbReference type="EMBL" id="ML996145">
    <property type="protein sequence ID" value="KAF2734686.1"/>
    <property type="molecule type" value="Genomic_DNA"/>
</dbReference>